<dbReference type="VEuPathDB" id="FungiDB:F9C07_8276"/>
<organism evidence="1 2">
    <name type="scientific">Aspergillus flavus (strain ATCC 200026 / FGSC A1120 / IAM 13836 / NRRL 3357 / JCM 12722 / SRRC 167)</name>
    <dbReference type="NCBI Taxonomy" id="332952"/>
    <lineage>
        <taxon>Eukaryota</taxon>
        <taxon>Fungi</taxon>
        <taxon>Dikarya</taxon>
        <taxon>Ascomycota</taxon>
        <taxon>Pezizomycotina</taxon>
        <taxon>Eurotiomycetes</taxon>
        <taxon>Eurotiomycetidae</taxon>
        <taxon>Eurotiales</taxon>
        <taxon>Aspergillaceae</taxon>
        <taxon>Aspergillus</taxon>
        <taxon>Aspergillus subgen. Circumdati</taxon>
    </lineage>
</organism>
<evidence type="ECO:0000313" key="1">
    <source>
        <dbReference type="EMBL" id="QRD93828.1"/>
    </source>
</evidence>
<dbReference type="EMBL" id="CP044623">
    <property type="protein sequence ID" value="QRD93828.1"/>
    <property type="molecule type" value="Genomic_DNA"/>
</dbReference>
<keyword evidence="2" id="KW-1185">Reference proteome</keyword>
<gene>
    <name evidence="1" type="ORF">F9C07_8276</name>
</gene>
<accession>A0A7U2N1J4</accession>
<name>A0A7U2N1J4_ASPFN</name>
<protein>
    <submittedName>
        <fullName evidence="1">Uncharacterized protein</fullName>
    </submittedName>
</protein>
<dbReference type="Proteomes" id="UP000596276">
    <property type="component" value="Chromosome 6"/>
</dbReference>
<reference evidence="2" key="1">
    <citation type="journal article" date="2021" name="G3 (Bethesda)">
        <title>Chromosome assembled and annotated genome sequence of Aspergillus flavus NRRL 3357.</title>
        <authorList>
            <person name="Skerker J.M."/>
            <person name="Pianalto K.M."/>
            <person name="Mondo S.J."/>
            <person name="Yang K."/>
            <person name="Arkin A.P."/>
            <person name="Keller N.P."/>
            <person name="Grigoriev I.V."/>
            <person name="Louise Glass N.L."/>
        </authorList>
    </citation>
    <scope>NUCLEOTIDE SEQUENCE [LARGE SCALE GENOMIC DNA]</scope>
    <source>
        <strain evidence="2">ATCC 200026 / FGSC A1120 / IAM 13836 / NRRL 3357 / JCM 12722 / SRRC 167</strain>
    </source>
</reference>
<sequence length="54" mass="5738">MGCETLVQSWEPNRLGFLKVHTYASSTLGADKFSSLPHPAGGSIPFSCEGISKP</sequence>
<evidence type="ECO:0000313" key="2">
    <source>
        <dbReference type="Proteomes" id="UP000596276"/>
    </source>
</evidence>
<dbReference type="AlphaFoldDB" id="A0A7U2N1J4"/>
<proteinExistence type="predicted"/>